<protein>
    <submittedName>
        <fullName evidence="2">Uncharacterized protein</fullName>
    </submittedName>
</protein>
<feature type="transmembrane region" description="Helical" evidence="1">
    <location>
        <begin position="48"/>
        <end position="69"/>
    </location>
</feature>
<reference evidence="2" key="1">
    <citation type="submission" date="2019-08" db="EMBL/GenBank/DDBJ databases">
        <authorList>
            <person name="Kucharzyk K."/>
            <person name="Murdoch R.W."/>
            <person name="Higgins S."/>
            <person name="Loffler F."/>
        </authorList>
    </citation>
    <scope>NUCLEOTIDE SEQUENCE</scope>
</reference>
<evidence type="ECO:0000256" key="1">
    <source>
        <dbReference type="SAM" id="Phobius"/>
    </source>
</evidence>
<keyword evidence="1" id="KW-0812">Transmembrane</keyword>
<dbReference type="EMBL" id="VSSQ01033589">
    <property type="protein sequence ID" value="MPM85238.1"/>
    <property type="molecule type" value="Genomic_DNA"/>
</dbReference>
<sequence>MYTEPPRHAAVATDIRFLISGLLEVMVNSGIQEATIARHAIKRDTNMCLLILVVLAEIMSTDLVFIITIPHIRMPNTTNVLIVWLWFIPEIITPERIRDARHAIPYMCIHILPHGQ</sequence>
<proteinExistence type="predicted"/>
<keyword evidence="1" id="KW-0472">Membrane</keyword>
<keyword evidence="1" id="KW-1133">Transmembrane helix</keyword>
<comment type="caution">
    <text evidence="2">The sequence shown here is derived from an EMBL/GenBank/DDBJ whole genome shotgun (WGS) entry which is preliminary data.</text>
</comment>
<dbReference type="AlphaFoldDB" id="A0A645D850"/>
<gene>
    <name evidence="2" type="ORF">SDC9_132316</name>
</gene>
<name>A0A645D850_9ZZZZ</name>
<evidence type="ECO:0000313" key="2">
    <source>
        <dbReference type="EMBL" id="MPM85238.1"/>
    </source>
</evidence>
<accession>A0A645D850</accession>
<organism evidence="2">
    <name type="scientific">bioreactor metagenome</name>
    <dbReference type="NCBI Taxonomy" id="1076179"/>
    <lineage>
        <taxon>unclassified sequences</taxon>
        <taxon>metagenomes</taxon>
        <taxon>ecological metagenomes</taxon>
    </lineage>
</organism>